<dbReference type="Gene3D" id="3.40.50.410">
    <property type="entry name" value="von Willebrand factor, type A domain"/>
    <property type="match status" value="1"/>
</dbReference>
<dbReference type="SUPFAM" id="SSF53300">
    <property type="entry name" value="vWA-like"/>
    <property type="match status" value="1"/>
</dbReference>
<dbReference type="Proteomes" id="UP000663853">
    <property type="component" value="Unassembled WGS sequence"/>
</dbReference>
<evidence type="ECO:0008006" key="3">
    <source>
        <dbReference type="Google" id="ProtNLM"/>
    </source>
</evidence>
<dbReference type="PANTHER" id="PTHR47763">
    <property type="entry name" value="ALPHA-PROTEIN KINASE VWKA"/>
    <property type="match status" value="1"/>
</dbReference>
<organism evidence="1 2">
    <name type="scientific">Rhizoctonia solani</name>
    <dbReference type="NCBI Taxonomy" id="456999"/>
    <lineage>
        <taxon>Eukaryota</taxon>
        <taxon>Fungi</taxon>
        <taxon>Dikarya</taxon>
        <taxon>Basidiomycota</taxon>
        <taxon>Agaricomycotina</taxon>
        <taxon>Agaricomycetes</taxon>
        <taxon>Cantharellales</taxon>
        <taxon>Ceratobasidiaceae</taxon>
        <taxon>Rhizoctonia</taxon>
    </lineage>
</organism>
<name>A0A8H3HBK7_9AGAM</name>
<protein>
    <recommendedName>
        <fullName evidence="3">VWFA domain-containing protein</fullName>
    </recommendedName>
</protein>
<dbReference type="AlphaFoldDB" id="A0A8H3HBK7"/>
<feature type="non-terminal residue" evidence="1">
    <location>
        <position position="307"/>
    </location>
</feature>
<dbReference type="InterPro" id="IPR052969">
    <property type="entry name" value="Thr-specific_kinase-like"/>
</dbReference>
<comment type="caution">
    <text evidence="1">The sequence shown here is derived from an EMBL/GenBank/DDBJ whole genome shotgun (WGS) entry which is preliminary data.</text>
</comment>
<dbReference type="InterPro" id="IPR036465">
    <property type="entry name" value="vWFA_dom_sf"/>
</dbReference>
<reference evidence="1" key="1">
    <citation type="submission" date="2021-01" db="EMBL/GenBank/DDBJ databases">
        <authorList>
            <person name="Kaushik A."/>
        </authorList>
    </citation>
    <scope>NUCLEOTIDE SEQUENCE</scope>
    <source>
        <strain evidence="1">AG6-10EEA</strain>
    </source>
</reference>
<dbReference type="GO" id="GO:0004674">
    <property type="term" value="F:protein serine/threonine kinase activity"/>
    <property type="evidence" value="ECO:0007669"/>
    <property type="project" value="TreeGrafter"/>
</dbReference>
<dbReference type="PANTHER" id="PTHR47763:SF1">
    <property type="entry name" value="DUF659 DOMAIN-CONTAINING PROTEIN"/>
    <property type="match status" value="1"/>
</dbReference>
<dbReference type="GO" id="GO:0005737">
    <property type="term" value="C:cytoplasm"/>
    <property type="evidence" value="ECO:0007669"/>
    <property type="project" value="TreeGrafter"/>
</dbReference>
<evidence type="ECO:0000313" key="2">
    <source>
        <dbReference type="Proteomes" id="UP000663853"/>
    </source>
</evidence>
<sequence>DNIEKLSSDLVATGKWSRDALRFGLVTFRDHPPQDKTYIVQPHPFETDVNNLKSTLAKVVADGGGDGPEAQCEALDQAVRADWNDDAIKIAILVTDSPPHGIGEDGDKFPDGCPLQNDPLRLSKRMAKLGIILHVLACEPTLSLDFSTPLDFYKAITTITGGRLFPLADSKDLLPIILGGVLESHAVEGLVVKHKADICRQAIHGASADKISHDLHANLQSSGLKLSTFDVEDIYIQNEAGDSNVQTWLNADSIDERTLSKLQEVRGFRLQKSYRSNGGRPALKSHDQLVNIDQVKRAVTKSLVRNS</sequence>
<gene>
    <name evidence="1" type="ORF">RDB_LOCUS105197</name>
</gene>
<dbReference type="EMBL" id="CAJMXA010003413">
    <property type="protein sequence ID" value="CAE6494830.1"/>
    <property type="molecule type" value="Genomic_DNA"/>
</dbReference>
<evidence type="ECO:0000313" key="1">
    <source>
        <dbReference type="EMBL" id="CAE6494830.1"/>
    </source>
</evidence>
<accession>A0A8H3HBK7</accession>
<proteinExistence type="predicted"/>